<feature type="chain" id="PRO_5046204670" evidence="1">
    <location>
        <begin position="24"/>
        <end position="363"/>
    </location>
</feature>
<keyword evidence="1" id="KW-0732">Signal</keyword>
<dbReference type="EMBL" id="JBHUHO010000004">
    <property type="protein sequence ID" value="MFD2114363.1"/>
    <property type="molecule type" value="Genomic_DNA"/>
</dbReference>
<accession>A0ABW4YFC0</accession>
<dbReference type="Proteomes" id="UP001597362">
    <property type="component" value="Unassembled WGS sequence"/>
</dbReference>
<dbReference type="PROSITE" id="PS51257">
    <property type="entry name" value="PROKAR_LIPOPROTEIN"/>
    <property type="match status" value="1"/>
</dbReference>
<evidence type="ECO:0000313" key="4">
    <source>
        <dbReference type="EMBL" id="MFD2114363.1"/>
    </source>
</evidence>
<evidence type="ECO:0000256" key="1">
    <source>
        <dbReference type="SAM" id="SignalP"/>
    </source>
</evidence>
<dbReference type="InterPro" id="IPR023158">
    <property type="entry name" value="YerB-like_sf"/>
</dbReference>
<keyword evidence="5" id="KW-1185">Reference proteome</keyword>
<name>A0ABW4YFC0_9BACL</name>
<feature type="domain" description="DUF3048" evidence="3">
    <location>
        <begin position="239"/>
        <end position="341"/>
    </location>
</feature>
<dbReference type="Pfam" id="PF11258">
    <property type="entry name" value="DUF3048"/>
    <property type="match status" value="1"/>
</dbReference>
<proteinExistence type="predicted"/>
<reference evidence="5" key="1">
    <citation type="journal article" date="2019" name="Int. J. Syst. Evol. Microbiol.">
        <title>The Global Catalogue of Microorganisms (GCM) 10K type strain sequencing project: providing services to taxonomists for standard genome sequencing and annotation.</title>
        <authorList>
            <consortium name="The Broad Institute Genomics Platform"/>
            <consortium name="The Broad Institute Genome Sequencing Center for Infectious Disease"/>
            <person name="Wu L."/>
            <person name="Ma J."/>
        </authorList>
    </citation>
    <scope>NUCLEOTIDE SEQUENCE [LARGE SCALE GENOMIC DNA]</scope>
    <source>
        <strain evidence="5">GH52</strain>
    </source>
</reference>
<comment type="caution">
    <text evidence="4">The sequence shown here is derived from an EMBL/GenBank/DDBJ whole genome shotgun (WGS) entry which is preliminary data.</text>
</comment>
<dbReference type="RefSeq" id="WP_377769342.1">
    <property type="nucleotide sequence ID" value="NZ_JBHUHO010000004.1"/>
</dbReference>
<dbReference type="InterPro" id="IPR035328">
    <property type="entry name" value="DUF3048_C"/>
</dbReference>
<gene>
    <name evidence="4" type="ORF">ACFSJH_01170</name>
</gene>
<feature type="domain" description="DUF3048" evidence="2">
    <location>
        <begin position="61"/>
        <end position="203"/>
    </location>
</feature>
<evidence type="ECO:0000259" key="3">
    <source>
        <dbReference type="Pfam" id="PF17479"/>
    </source>
</evidence>
<dbReference type="Gene3D" id="3.50.90.10">
    <property type="entry name" value="YerB-like"/>
    <property type="match status" value="1"/>
</dbReference>
<dbReference type="SUPFAM" id="SSF159774">
    <property type="entry name" value="YerB-like"/>
    <property type="match status" value="1"/>
</dbReference>
<protein>
    <submittedName>
        <fullName evidence="4">DUF3048 domain-containing protein</fullName>
    </submittedName>
</protein>
<evidence type="ECO:0000259" key="2">
    <source>
        <dbReference type="Pfam" id="PF11258"/>
    </source>
</evidence>
<dbReference type="Pfam" id="PF17479">
    <property type="entry name" value="DUF3048_C"/>
    <property type="match status" value="1"/>
</dbReference>
<dbReference type="InterPro" id="IPR021416">
    <property type="entry name" value="DUF3048_N"/>
</dbReference>
<feature type="signal peptide" evidence="1">
    <location>
        <begin position="1"/>
        <end position="23"/>
    </location>
</feature>
<sequence>MNDYRIRKTLTASMIAISLSLSACGGGTAPVSKVEETPRSVVTLAPSPEPTPTPLPYTSLFTGAALEEERLERPIAVMVNNFAAARPQSGLTEADVIWEVLAEGGITRLVAIFQSSTAITETIGPVRSNRPYLIDIADSYGAIMAHAGASQGGYAILQRQKKPYLDEISNAGAFYWRSKERKAPHNLYTNLEKLRQGRDKRGYHNDAPQVAYLFHEAGTAPTYLQAVEAKQFSFIFTLKNYRVGYEYDEATSLYKRFINDEPHTDKNNEQQLVASNLIVMNANHQTLDGEGRLEIDLTSGGKAILIQKGKAMEVEWLRAADEMIRWTKDGEEIKLLPGKTIVHIVPKRSELLEHIAGINFVKE</sequence>
<evidence type="ECO:0000313" key="5">
    <source>
        <dbReference type="Proteomes" id="UP001597362"/>
    </source>
</evidence>
<organism evidence="4 5">
    <name type="scientific">Paenibacillus yanchengensis</name>
    <dbReference type="NCBI Taxonomy" id="2035833"/>
    <lineage>
        <taxon>Bacteria</taxon>
        <taxon>Bacillati</taxon>
        <taxon>Bacillota</taxon>
        <taxon>Bacilli</taxon>
        <taxon>Bacillales</taxon>
        <taxon>Paenibacillaceae</taxon>
        <taxon>Paenibacillus</taxon>
    </lineage>
</organism>